<evidence type="ECO:0000313" key="2">
    <source>
        <dbReference type="Proteomes" id="UP000004454"/>
    </source>
</evidence>
<protein>
    <submittedName>
        <fullName evidence="1">Uncharacterized protein</fullName>
    </submittedName>
</protein>
<gene>
    <name evidence="1" type="ORF">EC970246_C0005</name>
</gene>
<dbReference type="Proteomes" id="UP000004454">
    <property type="component" value="Unassembled WGS sequence"/>
</dbReference>
<reference evidence="1 2" key="1">
    <citation type="submission" date="2011-12" db="EMBL/GenBank/DDBJ databases">
        <authorList>
            <person name="Brinkac L."/>
            <person name="Radune D."/>
            <person name="Sanka R."/>
            <person name="Selengut J."/>
            <person name="DebRoy C."/>
            <person name="Feng P."/>
            <person name="Fratamico P.M."/>
            <person name="Kapur V."/>
            <person name="Kariyawasam S."/>
            <person name="Losada L."/>
            <person name="Nierman W.C."/>
            <person name="Nelson K."/>
        </authorList>
    </citation>
    <scope>NUCLEOTIDE SEQUENCE [LARGE SCALE GENOMIC DNA]</scope>
    <source>
        <strain evidence="1 2">97.0246</strain>
    </source>
</reference>
<proteinExistence type="predicted"/>
<evidence type="ECO:0000313" key="1">
    <source>
        <dbReference type="EMBL" id="EIG93819.1"/>
    </source>
</evidence>
<comment type="caution">
    <text evidence="1">The sequence shown here is derived from an EMBL/GenBank/DDBJ whole genome shotgun (WGS) entry which is preliminary data.</text>
</comment>
<sequence length="55" mass="6590">MYSKKLRHLVNPVNPLDLRFCENAQEKQPIILKLNGNRHERRLISIRREPTVKLL</sequence>
<accession>A0A8E0FP38</accession>
<name>A0A8E0FP38_ECOLX</name>
<dbReference type="AlphaFoldDB" id="A0A8E0FP38"/>
<organism evidence="1 2">
    <name type="scientific">Escherichia coli 97.0246</name>
    <dbReference type="NCBI Taxonomy" id="869670"/>
    <lineage>
        <taxon>Bacteria</taxon>
        <taxon>Pseudomonadati</taxon>
        <taxon>Pseudomonadota</taxon>
        <taxon>Gammaproteobacteria</taxon>
        <taxon>Enterobacterales</taxon>
        <taxon>Enterobacteriaceae</taxon>
        <taxon>Escherichia</taxon>
    </lineage>
</organism>
<dbReference type="EMBL" id="AEZJ02000014">
    <property type="protein sequence ID" value="EIG93819.1"/>
    <property type="molecule type" value="Genomic_DNA"/>
</dbReference>